<gene>
    <name evidence="2" type="ORF">Bca52824_073725</name>
</gene>
<evidence type="ECO:0000256" key="1">
    <source>
        <dbReference type="SAM" id="Phobius"/>
    </source>
</evidence>
<dbReference type="EMBL" id="JAAMPC010000014">
    <property type="protein sequence ID" value="KAG2266646.1"/>
    <property type="molecule type" value="Genomic_DNA"/>
</dbReference>
<dbReference type="Proteomes" id="UP000886595">
    <property type="component" value="Unassembled WGS sequence"/>
</dbReference>
<organism evidence="2 3">
    <name type="scientific">Brassica carinata</name>
    <name type="common">Ethiopian mustard</name>
    <name type="synonym">Abyssinian cabbage</name>
    <dbReference type="NCBI Taxonomy" id="52824"/>
    <lineage>
        <taxon>Eukaryota</taxon>
        <taxon>Viridiplantae</taxon>
        <taxon>Streptophyta</taxon>
        <taxon>Embryophyta</taxon>
        <taxon>Tracheophyta</taxon>
        <taxon>Spermatophyta</taxon>
        <taxon>Magnoliopsida</taxon>
        <taxon>eudicotyledons</taxon>
        <taxon>Gunneridae</taxon>
        <taxon>Pentapetalae</taxon>
        <taxon>rosids</taxon>
        <taxon>malvids</taxon>
        <taxon>Brassicales</taxon>
        <taxon>Brassicaceae</taxon>
        <taxon>Brassiceae</taxon>
        <taxon>Brassica</taxon>
    </lineage>
</organism>
<evidence type="ECO:0000313" key="2">
    <source>
        <dbReference type="EMBL" id="KAG2266646.1"/>
    </source>
</evidence>
<comment type="caution">
    <text evidence="2">The sequence shown here is derived from an EMBL/GenBank/DDBJ whole genome shotgun (WGS) entry which is preliminary data.</text>
</comment>
<accession>A0A8X7U894</accession>
<evidence type="ECO:0000313" key="3">
    <source>
        <dbReference type="Proteomes" id="UP000886595"/>
    </source>
</evidence>
<feature type="transmembrane region" description="Helical" evidence="1">
    <location>
        <begin position="22"/>
        <end position="41"/>
    </location>
</feature>
<protein>
    <submittedName>
        <fullName evidence="2">Uncharacterized protein</fullName>
    </submittedName>
</protein>
<keyword evidence="3" id="KW-1185">Reference proteome</keyword>
<sequence>MIRIPEDTESGDNNPWRTSLEFASKLVTLLCFFNVSVILCVNKRTHAVCLMIWLRAVRQSGEASASFVNSGGTRAIVELLGAFEGFLGDTY</sequence>
<keyword evidence="1" id="KW-1133">Transmembrane helix</keyword>
<reference evidence="2 3" key="1">
    <citation type="submission" date="2020-02" db="EMBL/GenBank/DDBJ databases">
        <authorList>
            <person name="Ma Q."/>
            <person name="Huang Y."/>
            <person name="Song X."/>
            <person name="Pei D."/>
        </authorList>
    </citation>
    <scope>NUCLEOTIDE SEQUENCE [LARGE SCALE GENOMIC DNA]</scope>
    <source>
        <strain evidence="2">Sxm20200214</strain>
        <tissue evidence="2">Leaf</tissue>
    </source>
</reference>
<dbReference type="AlphaFoldDB" id="A0A8X7U894"/>
<proteinExistence type="predicted"/>
<keyword evidence="1" id="KW-0812">Transmembrane</keyword>
<keyword evidence="1" id="KW-0472">Membrane</keyword>
<dbReference type="OrthoDB" id="5696at2759"/>
<name>A0A8X7U894_BRACI</name>